<feature type="domain" description="Myb-like" evidence="6">
    <location>
        <begin position="1"/>
        <end position="50"/>
    </location>
</feature>
<evidence type="ECO:0000256" key="1">
    <source>
        <dbReference type="ARBA" id="ARBA00004123"/>
    </source>
</evidence>
<dbReference type="SUPFAM" id="SSF46689">
    <property type="entry name" value="Homeodomain-like"/>
    <property type="match status" value="2"/>
</dbReference>
<evidence type="ECO:0000256" key="4">
    <source>
        <dbReference type="ARBA" id="ARBA00023242"/>
    </source>
</evidence>
<dbReference type="Gene3D" id="1.10.10.60">
    <property type="entry name" value="Homeodomain-like"/>
    <property type="match status" value="2"/>
</dbReference>
<dbReference type="OrthoDB" id="118550at2759"/>
<protein>
    <recommendedName>
        <fullName evidence="10">Transcription factor RADIALIS</fullName>
    </recommendedName>
</protein>
<dbReference type="GO" id="GO:0003700">
    <property type="term" value="F:DNA-binding transcription factor activity"/>
    <property type="evidence" value="ECO:0007669"/>
    <property type="project" value="InterPro"/>
</dbReference>
<reference evidence="8 9" key="1">
    <citation type="submission" date="2016-09" db="EMBL/GenBank/DDBJ databases">
        <title>The draft genome of Dichanthelium oligosanthes: A C3 panicoid grass species.</title>
        <authorList>
            <person name="Studer A.J."/>
            <person name="Schnable J.C."/>
            <person name="Brutnell T.P."/>
        </authorList>
    </citation>
    <scope>NUCLEOTIDE SEQUENCE [LARGE SCALE GENOMIC DNA]</scope>
    <source>
        <strain evidence="9">cv. Kellogg 1175</strain>
        <tissue evidence="8">Leaf</tissue>
    </source>
</reference>
<keyword evidence="3" id="KW-0804">Transcription</keyword>
<dbReference type="InterPro" id="IPR017884">
    <property type="entry name" value="SANT_dom"/>
</dbReference>
<dbReference type="Proteomes" id="UP000095767">
    <property type="component" value="Unassembled WGS sequence"/>
</dbReference>
<feature type="compositionally biased region" description="Low complexity" evidence="5">
    <location>
        <begin position="64"/>
        <end position="82"/>
    </location>
</feature>
<gene>
    <name evidence="8" type="ORF">BAE44_0000969</name>
</gene>
<organism evidence="8 9">
    <name type="scientific">Dichanthelium oligosanthes</name>
    <dbReference type="NCBI Taxonomy" id="888268"/>
    <lineage>
        <taxon>Eukaryota</taxon>
        <taxon>Viridiplantae</taxon>
        <taxon>Streptophyta</taxon>
        <taxon>Embryophyta</taxon>
        <taxon>Tracheophyta</taxon>
        <taxon>Spermatophyta</taxon>
        <taxon>Magnoliopsida</taxon>
        <taxon>Liliopsida</taxon>
        <taxon>Poales</taxon>
        <taxon>Poaceae</taxon>
        <taxon>PACMAD clade</taxon>
        <taxon>Panicoideae</taxon>
        <taxon>Panicodae</taxon>
        <taxon>Paniceae</taxon>
        <taxon>Dichantheliinae</taxon>
        <taxon>Dichanthelium</taxon>
    </lineage>
</organism>
<dbReference type="Pfam" id="PF23082">
    <property type="entry name" value="Myb_DNA-binding_2"/>
    <property type="match status" value="2"/>
</dbReference>
<evidence type="ECO:0000256" key="3">
    <source>
        <dbReference type="ARBA" id="ARBA00023163"/>
    </source>
</evidence>
<evidence type="ECO:0000313" key="9">
    <source>
        <dbReference type="Proteomes" id="UP000095767"/>
    </source>
</evidence>
<dbReference type="EMBL" id="LWDX02003259">
    <property type="protein sequence ID" value="OEL38013.1"/>
    <property type="molecule type" value="Genomic_DNA"/>
</dbReference>
<dbReference type="STRING" id="888268.A0A1E5WKY2"/>
<name>A0A1E5WKY2_9POAL</name>
<dbReference type="SMART" id="SM00717">
    <property type="entry name" value="SANT"/>
    <property type="match status" value="2"/>
</dbReference>
<feature type="region of interest" description="Disordered" evidence="5">
    <location>
        <begin position="59"/>
        <end position="89"/>
    </location>
</feature>
<evidence type="ECO:0000259" key="6">
    <source>
        <dbReference type="PROSITE" id="PS50090"/>
    </source>
</evidence>
<comment type="caution">
    <text evidence="8">The sequence shown here is derived from an EMBL/GenBank/DDBJ whole genome shotgun (WGS) entry which is preliminary data.</text>
</comment>
<evidence type="ECO:0000256" key="5">
    <source>
        <dbReference type="SAM" id="MobiDB-lite"/>
    </source>
</evidence>
<keyword evidence="4" id="KW-0539">Nucleus</keyword>
<dbReference type="FunFam" id="1.10.10.60:FF:000154">
    <property type="entry name" value="Transcription factor SRM1"/>
    <property type="match status" value="2"/>
</dbReference>
<dbReference type="InterPro" id="IPR044636">
    <property type="entry name" value="RADIALIS-like"/>
</dbReference>
<keyword evidence="2" id="KW-0805">Transcription regulation</keyword>
<proteinExistence type="predicted"/>
<feature type="compositionally biased region" description="Low complexity" evidence="5">
    <location>
        <begin position="147"/>
        <end position="173"/>
    </location>
</feature>
<dbReference type="InterPro" id="IPR001005">
    <property type="entry name" value="SANT/Myb"/>
</dbReference>
<feature type="domain" description="SANT" evidence="7">
    <location>
        <begin position="1"/>
        <end position="54"/>
    </location>
</feature>
<dbReference type="PROSITE" id="PS50090">
    <property type="entry name" value="MYB_LIKE"/>
    <property type="match status" value="1"/>
</dbReference>
<accession>A0A1E5WKY2</accession>
<keyword evidence="9" id="KW-1185">Reference proteome</keyword>
<feature type="domain" description="SANT" evidence="7">
    <location>
        <begin position="81"/>
        <end position="137"/>
    </location>
</feature>
<dbReference type="PROSITE" id="PS51293">
    <property type="entry name" value="SANT"/>
    <property type="match status" value="2"/>
</dbReference>
<evidence type="ECO:0008006" key="10">
    <source>
        <dbReference type="Google" id="ProtNLM"/>
    </source>
</evidence>
<comment type="subcellular location">
    <subcellularLocation>
        <location evidence="1">Nucleus</location>
    </subcellularLocation>
</comment>
<evidence type="ECO:0000259" key="7">
    <source>
        <dbReference type="PROSITE" id="PS51293"/>
    </source>
</evidence>
<dbReference type="InterPro" id="IPR009057">
    <property type="entry name" value="Homeodomain-like_sf"/>
</dbReference>
<dbReference type="AlphaFoldDB" id="A0A1E5WKY2"/>
<sequence length="173" mass="19260">MEWSTSENERFERALDTYDRDTPDRWERVAAAVGGGKTVDDVRRHYDLLKEDLGDILSGGYGYPSGRSGDARNGNRNNNRGGVMEWSTSENERFERALNTYDRDTPDRWERVAAAVGGGKTVDDVKRHYDLLKEDLVDILSGGYGYPSGPSGDARNGNGNNNNRGGRANRPQT</sequence>
<dbReference type="GO" id="GO:0005634">
    <property type="term" value="C:nucleus"/>
    <property type="evidence" value="ECO:0007669"/>
    <property type="project" value="UniProtKB-SubCell"/>
</dbReference>
<feature type="region of interest" description="Disordered" evidence="5">
    <location>
        <begin position="142"/>
        <end position="173"/>
    </location>
</feature>
<dbReference type="PANTHER" id="PTHR43952">
    <property type="entry name" value="MYB FAMILY TRANSCRIPTION FACTOR-RELATED"/>
    <property type="match status" value="1"/>
</dbReference>
<evidence type="ECO:0000256" key="2">
    <source>
        <dbReference type="ARBA" id="ARBA00023015"/>
    </source>
</evidence>
<dbReference type="PANTHER" id="PTHR43952:SF17">
    <property type="entry name" value="PROTEIN RADIALIS-LIKE 3"/>
    <property type="match status" value="1"/>
</dbReference>
<evidence type="ECO:0000313" key="8">
    <source>
        <dbReference type="EMBL" id="OEL38013.1"/>
    </source>
</evidence>